<evidence type="ECO:0000259" key="1">
    <source>
        <dbReference type="Pfam" id="PF16043"/>
    </source>
</evidence>
<proteinExistence type="predicted"/>
<dbReference type="PANTHER" id="PTHR47080:SF1">
    <property type="entry name" value="CHROMOSOME 16 OPEN READING FRAME 96"/>
    <property type="match status" value="1"/>
</dbReference>
<evidence type="ECO:0000313" key="2">
    <source>
        <dbReference type="Ensembl" id="ENSUMAP00000003522"/>
    </source>
</evidence>
<dbReference type="PANTHER" id="PTHR47080">
    <property type="entry name" value="CHROMOSOME 16 OPEN READING FRAME 96"/>
    <property type="match status" value="1"/>
</dbReference>
<reference evidence="2" key="1">
    <citation type="submission" date="2019-03" db="UniProtKB">
        <authorList>
            <consortium name="Ensembl"/>
        </authorList>
    </citation>
    <scope>IDENTIFICATION</scope>
</reference>
<accession>A0A452T689</accession>
<dbReference type="InterPro" id="IPR032013">
    <property type="entry name" value="DUF4795"/>
</dbReference>
<feature type="domain" description="DUF4795" evidence="1">
    <location>
        <begin position="32"/>
        <end position="108"/>
    </location>
</feature>
<protein>
    <recommendedName>
        <fullName evidence="1">DUF4795 domain-containing protein</fullName>
    </recommendedName>
</protein>
<organism evidence="2">
    <name type="scientific">Ursus maritimus</name>
    <name type="common">Polar bear</name>
    <name type="synonym">Thalarctos maritimus</name>
    <dbReference type="NCBI Taxonomy" id="29073"/>
    <lineage>
        <taxon>Eukaryota</taxon>
        <taxon>Metazoa</taxon>
        <taxon>Chordata</taxon>
        <taxon>Craniata</taxon>
        <taxon>Vertebrata</taxon>
        <taxon>Euteleostomi</taxon>
        <taxon>Mammalia</taxon>
        <taxon>Eutheria</taxon>
        <taxon>Laurasiatheria</taxon>
        <taxon>Carnivora</taxon>
        <taxon>Caniformia</taxon>
        <taxon>Ursidae</taxon>
        <taxon>Ursus</taxon>
    </lineage>
</organism>
<sequence>MITALCGACSLGSEPGSPACEPQLPLSSHGPQLVHSDLNGLKKEMDEIWKVLRKLLIEGLRFDPDSAAGFRKKLFERVKCISCDRPVELMTGPQLITIRKAHLLSRLRPASANTYEYLQQQEHWRLQQLRDLGHQDRSLDLLGSQKDWGDGPGNDANFKFNSYDLSTLYPYGDPEVLDYDTAEVDILGVDGILYKGRMTNQEGARPWTTKIKLSAGPVSSQTLGKTLFPPARGLLHSLSCGPFLQVKMCPRSDLTSVLTSPSLSLTLRPPSSEPCDYVRPSGSFRILGFRS</sequence>
<dbReference type="Ensembl" id="ENSUMAT00000004324.1">
    <property type="protein sequence ID" value="ENSUMAP00000003522.1"/>
    <property type="gene ID" value="ENSUMAG00000002926.1"/>
</dbReference>
<dbReference type="Pfam" id="PF16043">
    <property type="entry name" value="DUF4795"/>
    <property type="match status" value="1"/>
</dbReference>
<name>A0A452T689_URSMA</name>
<dbReference type="AlphaFoldDB" id="A0A452T689"/>
<dbReference type="GeneTree" id="ENSGT00940000162979"/>